<dbReference type="SUPFAM" id="SSF53167">
    <property type="entry name" value="Purine and uridine phosphorylases"/>
    <property type="match status" value="1"/>
</dbReference>
<gene>
    <name evidence="5" type="ORF">FMEXI_2153</name>
</gene>
<accession>A0A8H5N689</accession>
<dbReference type="EMBL" id="JAAOAM010000046">
    <property type="protein sequence ID" value="KAF5554167.1"/>
    <property type="molecule type" value="Genomic_DNA"/>
</dbReference>
<dbReference type="Pfam" id="PF01048">
    <property type="entry name" value="PNP_UDP_1"/>
    <property type="match status" value="1"/>
</dbReference>
<evidence type="ECO:0000259" key="4">
    <source>
        <dbReference type="Pfam" id="PF24883"/>
    </source>
</evidence>
<dbReference type="SMART" id="SM00248">
    <property type="entry name" value="ANK"/>
    <property type="match status" value="2"/>
</dbReference>
<feature type="repeat" description="ANK" evidence="2">
    <location>
        <begin position="956"/>
        <end position="988"/>
    </location>
</feature>
<organism evidence="5 6">
    <name type="scientific">Fusarium mexicanum</name>
    <dbReference type="NCBI Taxonomy" id="751941"/>
    <lineage>
        <taxon>Eukaryota</taxon>
        <taxon>Fungi</taxon>
        <taxon>Dikarya</taxon>
        <taxon>Ascomycota</taxon>
        <taxon>Pezizomycotina</taxon>
        <taxon>Sordariomycetes</taxon>
        <taxon>Hypocreomycetidae</taxon>
        <taxon>Hypocreales</taxon>
        <taxon>Nectriaceae</taxon>
        <taxon>Fusarium</taxon>
        <taxon>Fusarium fujikuroi species complex</taxon>
    </lineage>
</organism>
<dbReference type="AlphaFoldDB" id="A0A8H5N689"/>
<protein>
    <submittedName>
        <fullName evidence="5">Heterokaryon incompatibility protein het-E-1</fullName>
    </submittedName>
</protein>
<evidence type="ECO:0000313" key="6">
    <source>
        <dbReference type="Proteomes" id="UP000522262"/>
    </source>
</evidence>
<dbReference type="PANTHER" id="PTHR46082:SF11">
    <property type="entry name" value="AAA+ ATPASE DOMAIN-CONTAINING PROTEIN-RELATED"/>
    <property type="match status" value="1"/>
</dbReference>
<proteinExistence type="predicted"/>
<dbReference type="PROSITE" id="PS50297">
    <property type="entry name" value="ANK_REP_REGION"/>
    <property type="match status" value="1"/>
</dbReference>
<evidence type="ECO:0000256" key="2">
    <source>
        <dbReference type="PROSITE-ProRule" id="PRU00023"/>
    </source>
</evidence>
<dbReference type="InterPro" id="IPR000845">
    <property type="entry name" value="Nucleoside_phosphorylase_d"/>
</dbReference>
<feature type="domain" description="Nephrocystin 3-like N-terminal" evidence="4">
    <location>
        <begin position="378"/>
        <end position="549"/>
    </location>
</feature>
<dbReference type="InterPro" id="IPR027417">
    <property type="entry name" value="P-loop_NTPase"/>
</dbReference>
<dbReference type="PROSITE" id="PS50088">
    <property type="entry name" value="ANK_REPEAT"/>
    <property type="match status" value="1"/>
</dbReference>
<dbReference type="InterPro" id="IPR035994">
    <property type="entry name" value="Nucleoside_phosphorylase_sf"/>
</dbReference>
<dbReference type="Gene3D" id="1.25.40.20">
    <property type="entry name" value="Ankyrin repeat-containing domain"/>
    <property type="match status" value="1"/>
</dbReference>
<comment type="caution">
    <text evidence="5">The sequence shown here is derived from an EMBL/GenBank/DDBJ whole genome shotgun (WGS) entry which is preliminary data.</text>
</comment>
<dbReference type="InterPro" id="IPR036770">
    <property type="entry name" value="Ankyrin_rpt-contain_sf"/>
</dbReference>
<dbReference type="Gene3D" id="3.40.50.1580">
    <property type="entry name" value="Nucleoside phosphorylase domain"/>
    <property type="match status" value="1"/>
</dbReference>
<name>A0A8H5N689_9HYPO</name>
<keyword evidence="1" id="KW-0677">Repeat</keyword>
<sequence>MATSGLQPLLLEGHPASKRQRANSVDLTTALQHDDYTVGWICALPIEMAAAEAMLDHLHDALPQHDFDTNTYTLGSSNRHNIVIACLPKGQYGTNNAVSVSNHMARSFPRIAYRFVVGIGGGVPSTSDVRLGDVVVSTDVIQYDLGKAMPGKHFQRIATPVRPPQALMTAVSKLQASHSKGQNNMMAILLQSTSHMPHYKHPMLQDRLFRSKYTHIRLADSCDSCDLQQLVHRDSRRNTDPVVHYGRIASGNQVIKDSVTRDQLSEDLGCICFEMESAGVMETFPCLTIRGICDYSDSHKNKEWQNYAAMVAASYVKELLTAIPIASVRTRKRQRVEESNISSPRNPDIDDCLRTLVATDAAQDRQDILDAKGDICKGTCEWIFSTKQFKAWQREPSHLLWISGPPGMGKTYLAIFLSKHFERISNELPGTKTVFFFCDNQHETRSTAVNILRGLLDQLISFRRDLVYTIMPYWYQRSSQLFEDSSFSILWRLLEEMVERSGLNVLYCVIDALEECEESSLIMLLRKLERHSKGTTTESTKIKFVCLSRRFPERIGEHFLDCIQIDLVTTRSRKQDINCFISHRVRDLARKKNFSNELQRRVEQIFQQRSEETFLWVSFMTMDLEQKRLMDIEASLEMLPSGLDAVYDKIISRIDQSHLDSVVRLLNWVLIATRPLRIPELCEILDVTPTPLLSREIVCLELIKLCGHLLRVSLNRTGSDFPFRDKQSRLRTESRFGLLSQTGFRSRPLNDQASGLEVLAAEGGSKMPHFGFREPICSERTTGNTLDDNDIDYWLLEVTFLHQSAKDYLTKRKMLSPLRTYDFCIPGLNQLATSLLTRYIENVSCYSASRNTEQTKILQIMERLPLASYAIENWHHHARECNDISPVIRQDSGFFNEVSESRALWQRLCTSVAWRFQGSSTIPLLHLSCIIGLESLAVWCVERHQTFRLDMRWGGQGKTPLHEACKFKHEAIANILLNAGADALIMDKHNCTSIHYAVQKCSRELLSRMALQKPCAKWLRQQADDSDSCLLSDAAGYGNEGTCRFLLEEFAWDVNRKEPRLSLDDTPVMSALVNGHFKLARILISDWQAHFEDWRALNGTVKAFSRGTTEKMIRFLISDCFVDINATDPAGHSILPRLLHKRA</sequence>
<keyword evidence="6" id="KW-1185">Reference proteome</keyword>
<dbReference type="SUPFAM" id="SSF52540">
    <property type="entry name" value="P-loop containing nucleoside triphosphate hydrolases"/>
    <property type="match status" value="1"/>
</dbReference>
<keyword evidence="2" id="KW-0040">ANK repeat</keyword>
<dbReference type="InterPro" id="IPR053137">
    <property type="entry name" value="NLR-like"/>
</dbReference>
<reference evidence="5 6" key="1">
    <citation type="submission" date="2020-05" db="EMBL/GenBank/DDBJ databases">
        <title>Identification and distribution of gene clusters putatively required for synthesis of sphingolipid metabolism inhibitors in phylogenetically diverse species of the filamentous fungus Fusarium.</title>
        <authorList>
            <person name="Kim H.-S."/>
            <person name="Busman M."/>
            <person name="Brown D.W."/>
            <person name="Divon H."/>
            <person name="Uhlig S."/>
            <person name="Proctor R.H."/>
        </authorList>
    </citation>
    <scope>NUCLEOTIDE SEQUENCE [LARGE SCALE GENOMIC DNA]</scope>
    <source>
        <strain evidence="5 6">NRRL 53147</strain>
    </source>
</reference>
<dbReference type="GO" id="GO:0009116">
    <property type="term" value="P:nucleoside metabolic process"/>
    <property type="evidence" value="ECO:0007669"/>
    <property type="project" value="InterPro"/>
</dbReference>
<dbReference type="SUPFAM" id="SSF48403">
    <property type="entry name" value="Ankyrin repeat"/>
    <property type="match status" value="1"/>
</dbReference>
<dbReference type="Pfam" id="PF24883">
    <property type="entry name" value="NPHP3_N"/>
    <property type="match status" value="1"/>
</dbReference>
<evidence type="ECO:0000259" key="3">
    <source>
        <dbReference type="Pfam" id="PF01048"/>
    </source>
</evidence>
<dbReference type="Proteomes" id="UP000522262">
    <property type="component" value="Unassembled WGS sequence"/>
</dbReference>
<dbReference type="PANTHER" id="PTHR46082">
    <property type="entry name" value="ATP/GTP-BINDING PROTEIN-RELATED"/>
    <property type="match status" value="1"/>
</dbReference>
<dbReference type="InterPro" id="IPR056884">
    <property type="entry name" value="NPHP3-like_N"/>
</dbReference>
<feature type="domain" description="Nucleoside phosphorylase" evidence="3">
    <location>
        <begin position="38"/>
        <end position="318"/>
    </location>
</feature>
<dbReference type="Pfam" id="PF12796">
    <property type="entry name" value="Ank_2"/>
    <property type="match status" value="1"/>
</dbReference>
<evidence type="ECO:0000256" key="1">
    <source>
        <dbReference type="ARBA" id="ARBA00022737"/>
    </source>
</evidence>
<dbReference type="GO" id="GO:0003824">
    <property type="term" value="F:catalytic activity"/>
    <property type="evidence" value="ECO:0007669"/>
    <property type="project" value="InterPro"/>
</dbReference>
<dbReference type="InterPro" id="IPR002110">
    <property type="entry name" value="Ankyrin_rpt"/>
</dbReference>
<dbReference type="Gene3D" id="3.40.50.300">
    <property type="entry name" value="P-loop containing nucleotide triphosphate hydrolases"/>
    <property type="match status" value="1"/>
</dbReference>
<evidence type="ECO:0000313" key="5">
    <source>
        <dbReference type="EMBL" id="KAF5554167.1"/>
    </source>
</evidence>